<dbReference type="GO" id="GO:0016301">
    <property type="term" value="F:kinase activity"/>
    <property type="evidence" value="ECO:0007669"/>
    <property type="project" value="UniProtKB-KW"/>
</dbReference>
<dbReference type="Gene3D" id="3.40.50.300">
    <property type="entry name" value="P-loop containing nucleotide triphosphate hydrolases"/>
    <property type="match status" value="1"/>
</dbReference>
<name>A0AAE3KWI9_9BACT</name>
<evidence type="ECO:0000313" key="2">
    <source>
        <dbReference type="Proteomes" id="UP001204144"/>
    </source>
</evidence>
<evidence type="ECO:0000313" key="1">
    <source>
        <dbReference type="EMBL" id="MCP9762940.1"/>
    </source>
</evidence>
<dbReference type="SUPFAM" id="SSF53795">
    <property type="entry name" value="PEP carboxykinase-like"/>
    <property type="match status" value="1"/>
</dbReference>
<comment type="caution">
    <text evidence="1">The sequence shown here is derived from an EMBL/GenBank/DDBJ whole genome shotgun (WGS) entry which is preliminary data.</text>
</comment>
<proteinExistence type="predicted"/>
<keyword evidence="1" id="KW-0418">Kinase</keyword>
<dbReference type="Proteomes" id="UP001204144">
    <property type="component" value="Unassembled WGS sequence"/>
</dbReference>
<dbReference type="AlphaFoldDB" id="A0AAE3KWI9"/>
<reference evidence="1 2" key="1">
    <citation type="submission" date="2018-11" db="EMBL/GenBank/DDBJ databases">
        <title>Novel bacteria species description.</title>
        <authorList>
            <person name="Han J.-H."/>
        </authorList>
    </citation>
    <scope>NUCLEOTIDE SEQUENCE [LARGE SCALE GENOMIC DNA]</scope>
    <source>
        <strain evidence="1 2">KCTC23259</strain>
    </source>
</reference>
<keyword evidence="2" id="KW-1185">Reference proteome</keyword>
<accession>A0AAE3KWI9</accession>
<organism evidence="1 2">
    <name type="scientific">Lacihabitans soyangensis</name>
    <dbReference type="NCBI Taxonomy" id="869394"/>
    <lineage>
        <taxon>Bacteria</taxon>
        <taxon>Pseudomonadati</taxon>
        <taxon>Bacteroidota</taxon>
        <taxon>Cytophagia</taxon>
        <taxon>Cytophagales</taxon>
        <taxon>Leadbetterellaceae</taxon>
        <taxon>Lacihabitans</taxon>
    </lineage>
</organism>
<protein>
    <submittedName>
        <fullName evidence="1">Serine kinase</fullName>
    </submittedName>
</protein>
<dbReference type="InterPro" id="IPR027417">
    <property type="entry name" value="P-loop_NTPase"/>
</dbReference>
<sequence length="315" mass="36372">MPIYGLKMRYLQAKHILKRYSMLFKAYNLIIESDFDLKLPEVKGENPDIYFRKGEFSIENYKKTKIFRAGIQARVGLTEKEYFINWPEVCTFLAHNGKYIEYVKLQNNDDFFRLFAVSEALGLILQQQGFFLLHGSAVKIGNKATIFIGPPGAGKSTTVAAFAKAGYTVLSDDLTAIRIDENGIPSVMPAYPEVKIWQKSVVNLEIEMLSLEPSFEGNTKFLFRQNPELFPQIAVELSEIIILQKPYSKKKSEIPLVHIPIELLKYYPLPHQILQNESLKRHFDNALKIGRQVSVRRMNRPKNFEKLLTFVRNFE</sequence>
<dbReference type="EMBL" id="RJUF01000017">
    <property type="protein sequence ID" value="MCP9762940.1"/>
    <property type="molecule type" value="Genomic_DNA"/>
</dbReference>
<gene>
    <name evidence="1" type="ORF">EGI31_08225</name>
</gene>
<keyword evidence="1" id="KW-0808">Transferase</keyword>